<evidence type="ECO:0000313" key="16">
    <source>
        <dbReference type="Proteomes" id="UP000792457"/>
    </source>
</evidence>
<feature type="domain" description="Cytoplasmic dynein 2 heavy chain 1 AAA+ ATPase" evidence="14">
    <location>
        <begin position="359"/>
        <end position="448"/>
    </location>
</feature>
<dbReference type="GO" id="GO:0005874">
    <property type="term" value="C:microtubule"/>
    <property type="evidence" value="ECO:0007669"/>
    <property type="project" value="UniProtKB-KW"/>
</dbReference>
<dbReference type="GO" id="GO:0016887">
    <property type="term" value="F:ATP hydrolysis activity"/>
    <property type="evidence" value="ECO:0007669"/>
    <property type="project" value="InterPro"/>
</dbReference>
<dbReference type="GO" id="GO:0045505">
    <property type="term" value="F:dynein intermediate chain binding"/>
    <property type="evidence" value="ECO:0007669"/>
    <property type="project" value="InterPro"/>
</dbReference>
<dbReference type="EMBL" id="KZ308212">
    <property type="protein sequence ID" value="KAG8224814.1"/>
    <property type="molecule type" value="Genomic_DNA"/>
</dbReference>
<sequence>MERIFVGLVKCGAWGCFDEFNRLKEVTMSSVSTQIQLIQASLRSGKGSVRLMDQEIHLDHNCGIFITMNPAGKGYGDRRQLPNNLKQLFRPVVMSQPDNNLIAEQVKNLYSSFSKILTKQQHYDWGLRALKTVLHGCGASLKEVSRKGKLHKVENGGTVLSEEEVARNSLKLHTLSKLTPEDCTRFESLINDIFSIPDTNIEINEIHDAVLADVIRRSFESIGLIENERQSLAASGKNIKVHTINPKAMPRTSLLGNVDPETREWSDGILTLTAQQVYAEPPDVWSWLILDGDIDPEWIECLNSVLDDNRLLTLPSGWRIQFGQNVNFIFETHDLCKASPATISRIGVILLSEADVEAKVVINSWMKNKSNSRLLAHLIDDYLYKAVEWVANEGEVAVGKAAQTVALLQSVLVHLEDGVDSKAQFAVALIRGLGSNLSVSSRENFAKQADVEAKVVINSWMKNKSNSRLLAHLIDDYLYKAVEWVANEGEVAVGKAAQTVALLQSVLVHLEDGVDSKAQFAVALIRGLGSNLSVSSRENFAKQVLEWMGEGLSQSIDLNNLSLRCYYNSERGIIDVHRTERRRAEEVCMAISNNTGRVYQPKNAENLILFFKNIHLVKPDKWGTNMLISFLEQLIAYHGFHDDNLEWIGLDKVQIIGTMSLSPSEAQKIMLSSRFLASVRIFSMSYTDKEQLTTIYNTSMSYIVGEWIPKFQHLKTSGKIPMLVESMIKIYLEVLVYEACCIFRDKLVKEEDQSKFDNIIRQIMETDWKMADILDYLKGTFYVTDGNEAAQHKRELPPSGLPLFRLHHKDWLESVKKAILQYEKENESLGLIIIPELVQTVAKVERILTTPGGSLLLIGRSGYGRRSAIKIASSRQGARLICPSTGLRRFSKDLKWSMQLAGVEGEQVYLLVEDHHIEDESALDMVLSVLSAGEVPGLHTSEELDSIGSSLRDFARQEDFPGSLMSYFIGSMCLYFDDFLLGKI</sequence>
<dbReference type="Pfam" id="PF07728">
    <property type="entry name" value="AAA_5"/>
    <property type="match status" value="1"/>
</dbReference>
<keyword evidence="8" id="KW-0175">Coiled coil</keyword>
<comment type="subcellular location">
    <subcellularLocation>
        <location evidence="1">Cytoplasm</location>
        <location evidence="1">Cytoskeleton</location>
    </subcellularLocation>
</comment>
<dbReference type="AlphaFoldDB" id="A0A8K0JYG8"/>
<feature type="domain" description="ATPase dynein-related AAA" evidence="11">
    <location>
        <begin position="245"/>
        <end position="345"/>
    </location>
</feature>
<evidence type="ECO:0000256" key="8">
    <source>
        <dbReference type="ARBA" id="ARBA00023054"/>
    </source>
</evidence>
<dbReference type="Pfam" id="PF12774">
    <property type="entry name" value="AAA_6"/>
    <property type="match status" value="1"/>
</dbReference>
<dbReference type="Gene3D" id="3.40.50.300">
    <property type="entry name" value="P-loop containing nucleotide triphosphate hydrolases"/>
    <property type="match status" value="4"/>
</dbReference>
<dbReference type="InterPro" id="IPR011704">
    <property type="entry name" value="ATPase_dyneun-rel_AAA"/>
</dbReference>
<dbReference type="InterPro" id="IPR043157">
    <property type="entry name" value="Dynein_AAA1S"/>
</dbReference>
<reference evidence="15" key="2">
    <citation type="submission" date="2017-10" db="EMBL/GenBank/DDBJ databases">
        <title>Ladona fulva Genome sequencing and assembly.</title>
        <authorList>
            <person name="Murali S."/>
            <person name="Richards S."/>
            <person name="Bandaranaike D."/>
            <person name="Bellair M."/>
            <person name="Blankenburg K."/>
            <person name="Chao H."/>
            <person name="Dinh H."/>
            <person name="Doddapaneni H."/>
            <person name="Dugan-Rocha S."/>
            <person name="Elkadiri S."/>
            <person name="Gnanaolivu R."/>
            <person name="Hernandez B."/>
            <person name="Skinner E."/>
            <person name="Javaid M."/>
            <person name="Lee S."/>
            <person name="Li M."/>
            <person name="Ming W."/>
            <person name="Munidasa M."/>
            <person name="Muniz J."/>
            <person name="Nguyen L."/>
            <person name="Hughes D."/>
            <person name="Osuji N."/>
            <person name="Pu L.-L."/>
            <person name="Puazo M."/>
            <person name="Qu C."/>
            <person name="Quiroz J."/>
            <person name="Raj R."/>
            <person name="Weissenberger G."/>
            <person name="Xin Y."/>
            <person name="Zou X."/>
            <person name="Han Y."/>
            <person name="Worley K."/>
            <person name="Muzny D."/>
            <person name="Gibbs R."/>
        </authorList>
    </citation>
    <scope>NUCLEOTIDE SEQUENCE</scope>
    <source>
        <strain evidence="15">Sampled in the wild</strain>
    </source>
</reference>
<proteinExistence type="inferred from homology"/>
<evidence type="ECO:0000313" key="15">
    <source>
        <dbReference type="EMBL" id="KAG8224814.1"/>
    </source>
</evidence>
<comment type="similarity">
    <text evidence="2">Belongs to the dynein heavy chain family.</text>
</comment>
<evidence type="ECO:0000256" key="6">
    <source>
        <dbReference type="ARBA" id="ARBA00022840"/>
    </source>
</evidence>
<evidence type="ECO:0000256" key="7">
    <source>
        <dbReference type="ARBA" id="ARBA00023017"/>
    </source>
</evidence>
<dbReference type="SUPFAM" id="SSF52540">
    <property type="entry name" value="P-loop containing nucleoside triphosphate hydrolases"/>
    <property type="match status" value="2"/>
</dbReference>
<protein>
    <recommendedName>
        <fullName evidence="17">Dynein heavy chain</fullName>
    </recommendedName>
</protein>
<dbReference type="Pfam" id="PF21264">
    <property type="entry name" value="DYNC2H1_AAA_dom"/>
    <property type="match status" value="2"/>
</dbReference>
<evidence type="ECO:0000256" key="4">
    <source>
        <dbReference type="ARBA" id="ARBA00022701"/>
    </source>
</evidence>
<keyword evidence="6" id="KW-0067">ATP-binding</keyword>
<feature type="domain" description="Cytoplasmic dynein 2 heavy chain 1 AAA+ ATPase" evidence="14">
    <location>
        <begin position="454"/>
        <end position="547"/>
    </location>
</feature>
<dbReference type="Pfam" id="PF12775">
    <property type="entry name" value="AAA_7"/>
    <property type="match status" value="1"/>
</dbReference>
<dbReference type="Gene3D" id="1.20.920.30">
    <property type="match status" value="2"/>
</dbReference>
<keyword evidence="7" id="KW-0243">Dynein</keyword>
<keyword evidence="9" id="KW-0505">Motor protein</keyword>
<evidence type="ECO:0000259" key="12">
    <source>
        <dbReference type="Pfam" id="PF12774"/>
    </source>
</evidence>
<feature type="domain" description="Dynein heavy chain hydrolytic ATP-binding dynein motor region" evidence="12">
    <location>
        <begin position="1"/>
        <end position="225"/>
    </location>
</feature>
<dbReference type="GO" id="GO:0007018">
    <property type="term" value="P:microtubule-based movement"/>
    <property type="evidence" value="ECO:0007669"/>
    <property type="project" value="InterPro"/>
</dbReference>
<organism evidence="15 16">
    <name type="scientific">Ladona fulva</name>
    <name type="common">Scarce chaser dragonfly</name>
    <name type="synonym">Libellula fulva</name>
    <dbReference type="NCBI Taxonomy" id="123851"/>
    <lineage>
        <taxon>Eukaryota</taxon>
        <taxon>Metazoa</taxon>
        <taxon>Ecdysozoa</taxon>
        <taxon>Arthropoda</taxon>
        <taxon>Hexapoda</taxon>
        <taxon>Insecta</taxon>
        <taxon>Pterygota</taxon>
        <taxon>Palaeoptera</taxon>
        <taxon>Odonata</taxon>
        <taxon>Epiprocta</taxon>
        <taxon>Anisoptera</taxon>
        <taxon>Libelluloidea</taxon>
        <taxon>Libellulidae</taxon>
        <taxon>Ladona</taxon>
    </lineage>
</organism>
<dbReference type="Gene3D" id="1.10.8.710">
    <property type="match status" value="1"/>
</dbReference>
<comment type="caution">
    <text evidence="15">The sequence shown here is derived from an EMBL/GenBank/DDBJ whole genome shotgun (WGS) entry which is preliminary data.</text>
</comment>
<evidence type="ECO:0000259" key="11">
    <source>
        <dbReference type="Pfam" id="PF07728"/>
    </source>
</evidence>
<evidence type="ECO:0000256" key="5">
    <source>
        <dbReference type="ARBA" id="ARBA00022741"/>
    </source>
</evidence>
<evidence type="ECO:0000256" key="3">
    <source>
        <dbReference type="ARBA" id="ARBA00022490"/>
    </source>
</evidence>
<dbReference type="Proteomes" id="UP000792457">
    <property type="component" value="Unassembled WGS sequence"/>
</dbReference>
<dbReference type="GO" id="GO:0030286">
    <property type="term" value="C:dynein complex"/>
    <property type="evidence" value="ECO:0007669"/>
    <property type="project" value="UniProtKB-KW"/>
</dbReference>
<evidence type="ECO:0000259" key="13">
    <source>
        <dbReference type="Pfam" id="PF12780"/>
    </source>
</evidence>
<keyword evidence="10" id="KW-0206">Cytoskeleton</keyword>
<name>A0A8K0JYG8_LADFU</name>
<dbReference type="PANTHER" id="PTHR45703:SF22">
    <property type="entry name" value="DYNEIN CYTOPLASMIC 2 HEAVY CHAIN 1"/>
    <property type="match status" value="1"/>
</dbReference>
<gene>
    <name evidence="15" type="ORF">J437_LFUL002260</name>
</gene>
<evidence type="ECO:0000256" key="1">
    <source>
        <dbReference type="ARBA" id="ARBA00004245"/>
    </source>
</evidence>
<feature type="domain" description="Dynein heavy chain AAA module D4" evidence="13">
    <location>
        <begin position="830"/>
        <end position="968"/>
    </location>
</feature>
<dbReference type="InterPro" id="IPR027417">
    <property type="entry name" value="P-loop_NTPase"/>
</dbReference>
<reference evidence="15" key="1">
    <citation type="submission" date="2013-04" db="EMBL/GenBank/DDBJ databases">
        <authorList>
            <person name="Qu J."/>
            <person name="Murali S.C."/>
            <person name="Bandaranaike D."/>
            <person name="Bellair M."/>
            <person name="Blankenburg K."/>
            <person name="Chao H."/>
            <person name="Dinh H."/>
            <person name="Doddapaneni H."/>
            <person name="Downs B."/>
            <person name="Dugan-Rocha S."/>
            <person name="Elkadiri S."/>
            <person name="Gnanaolivu R.D."/>
            <person name="Hernandez B."/>
            <person name="Javaid M."/>
            <person name="Jayaseelan J.C."/>
            <person name="Lee S."/>
            <person name="Li M."/>
            <person name="Ming W."/>
            <person name="Munidasa M."/>
            <person name="Muniz J."/>
            <person name="Nguyen L."/>
            <person name="Ongeri F."/>
            <person name="Osuji N."/>
            <person name="Pu L.-L."/>
            <person name="Puazo M."/>
            <person name="Qu C."/>
            <person name="Quiroz J."/>
            <person name="Raj R."/>
            <person name="Weissenberger G."/>
            <person name="Xin Y."/>
            <person name="Zou X."/>
            <person name="Han Y."/>
            <person name="Richards S."/>
            <person name="Worley K."/>
            <person name="Muzny D."/>
            <person name="Gibbs R."/>
        </authorList>
    </citation>
    <scope>NUCLEOTIDE SEQUENCE</scope>
    <source>
        <strain evidence="15">Sampled in the wild</strain>
    </source>
</reference>
<dbReference type="OrthoDB" id="447173at2759"/>
<keyword evidence="3" id="KW-0963">Cytoplasm</keyword>
<keyword evidence="16" id="KW-1185">Reference proteome</keyword>
<dbReference type="InterPro" id="IPR035699">
    <property type="entry name" value="AAA_6"/>
</dbReference>
<evidence type="ECO:0000256" key="2">
    <source>
        <dbReference type="ARBA" id="ARBA00008887"/>
    </source>
</evidence>
<keyword evidence="4" id="KW-0493">Microtubule</keyword>
<dbReference type="InterPro" id="IPR024317">
    <property type="entry name" value="Dynein_heavy_chain_D4_dom"/>
</dbReference>
<dbReference type="Pfam" id="PF12780">
    <property type="entry name" value="AAA_8"/>
    <property type="match status" value="1"/>
</dbReference>
<evidence type="ECO:0000256" key="10">
    <source>
        <dbReference type="ARBA" id="ARBA00023212"/>
    </source>
</evidence>
<dbReference type="GO" id="GO:0051959">
    <property type="term" value="F:dynein light intermediate chain binding"/>
    <property type="evidence" value="ECO:0007669"/>
    <property type="project" value="InterPro"/>
</dbReference>
<evidence type="ECO:0000256" key="9">
    <source>
        <dbReference type="ARBA" id="ARBA00023175"/>
    </source>
</evidence>
<dbReference type="GO" id="GO:0005524">
    <property type="term" value="F:ATP binding"/>
    <property type="evidence" value="ECO:0007669"/>
    <property type="project" value="UniProtKB-KW"/>
</dbReference>
<accession>A0A8K0JYG8</accession>
<keyword evidence="5" id="KW-0547">Nucleotide-binding</keyword>
<dbReference type="InterPro" id="IPR049400">
    <property type="entry name" value="DYNC2H1_AAA_dom"/>
</dbReference>
<evidence type="ECO:0000259" key="14">
    <source>
        <dbReference type="Pfam" id="PF21264"/>
    </source>
</evidence>
<evidence type="ECO:0008006" key="17">
    <source>
        <dbReference type="Google" id="ProtNLM"/>
    </source>
</evidence>
<dbReference type="PANTHER" id="PTHR45703">
    <property type="entry name" value="DYNEIN HEAVY CHAIN"/>
    <property type="match status" value="1"/>
</dbReference>
<dbReference type="InterPro" id="IPR026983">
    <property type="entry name" value="DHC"/>
</dbReference>